<gene>
    <name evidence="1" type="ORF">BSTOLATCC_MIC40966</name>
</gene>
<proteinExistence type="predicted"/>
<evidence type="ECO:0000313" key="1">
    <source>
        <dbReference type="EMBL" id="CAG9326541.1"/>
    </source>
</evidence>
<keyword evidence="2" id="KW-1185">Reference proteome</keyword>
<organism evidence="1 2">
    <name type="scientific">Blepharisma stoltei</name>
    <dbReference type="NCBI Taxonomy" id="1481888"/>
    <lineage>
        <taxon>Eukaryota</taxon>
        <taxon>Sar</taxon>
        <taxon>Alveolata</taxon>
        <taxon>Ciliophora</taxon>
        <taxon>Postciliodesmatophora</taxon>
        <taxon>Heterotrichea</taxon>
        <taxon>Heterotrichida</taxon>
        <taxon>Blepharismidae</taxon>
        <taxon>Blepharisma</taxon>
    </lineage>
</organism>
<dbReference type="AlphaFoldDB" id="A0AAU9JPV7"/>
<dbReference type="Proteomes" id="UP001162131">
    <property type="component" value="Unassembled WGS sequence"/>
</dbReference>
<name>A0AAU9JPV7_9CILI</name>
<reference evidence="1" key="1">
    <citation type="submission" date="2021-09" db="EMBL/GenBank/DDBJ databases">
        <authorList>
            <consortium name="AG Swart"/>
            <person name="Singh M."/>
            <person name="Singh A."/>
            <person name="Seah K."/>
            <person name="Emmerich C."/>
        </authorList>
    </citation>
    <scope>NUCLEOTIDE SEQUENCE</scope>
    <source>
        <strain evidence="1">ATCC30299</strain>
    </source>
</reference>
<dbReference type="EMBL" id="CAJZBQ010000040">
    <property type="protein sequence ID" value="CAG9326541.1"/>
    <property type="molecule type" value="Genomic_DNA"/>
</dbReference>
<comment type="caution">
    <text evidence="1">The sequence shown here is derived from an EMBL/GenBank/DDBJ whole genome shotgun (WGS) entry which is preliminary data.</text>
</comment>
<protein>
    <submittedName>
        <fullName evidence="1">Uncharacterized protein</fullName>
    </submittedName>
</protein>
<evidence type="ECO:0000313" key="2">
    <source>
        <dbReference type="Proteomes" id="UP001162131"/>
    </source>
</evidence>
<sequence>MNISLSQSLDDLSLYPGKRFRKKSPKILKKIPNYHTMSSLKLHPDKYKRETSFSFGIVNPNSIFTRNHQINNSSSFHLTPIKEAPSSLVQFTSSVLKNKYDLIQVLQELEKSSQEPDIKKAKAASKALDICSNEAGSYQKEMQLITSEISKSLYMNKKELPEEALEKIYDKHIGKCIQRCPIRWRNSLFYYCRYI</sequence>
<accession>A0AAU9JPV7</accession>